<protein>
    <recommendedName>
        <fullName evidence="1">Polysaccharide pyruvyl transferase domain-containing protein</fullName>
    </recommendedName>
</protein>
<sequence>MSIADKVCILSRQKIDNMGAVLQAYALKKILESMGCEVEFLDVQPNDEENKLRNNRCLDYSTEGELQGRRGLRGKLRKVDKYFINRINIKCRTMASKNYYADFRKNYLNIGKTSAHYDLCVIGSDCVFDCMGIRGFTTQLFGNVKEAEKVITYAASCGATRLQDLPEGVASKIRESFGRISAFSVRDKNTHEFVAKFTNKRINENLDPVLIYDFDSEAGQADMPEVPERYCIVYSFYNRFNSQKEAETIKDFCSRHKLTPVTVGAPQYWINRHIVCSPFQCLKLFQKADFVITDTFHGTVFSAKYADKFAVLTRESNYNKLSDLITRLGIEKHWMQDISELEAKYLVKKDMEHIHRVIEAGKEAAAAYLRENITMEKTV</sequence>
<proteinExistence type="predicted"/>
<accession>C6LDH9</accession>
<organism evidence="2 3">
    <name type="scientific">Marvinbryantia formatexigens DSM 14469</name>
    <dbReference type="NCBI Taxonomy" id="478749"/>
    <lineage>
        <taxon>Bacteria</taxon>
        <taxon>Bacillati</taxon>
        <taxon>Bacillota</taxon>
        <taxon>Clostridia</taxon>
        <taxon>Lachnospirales</taxon>
        <taxon>Lachnospiraceae</taxon>
        <taxon>Marvinbryantia</taxon>
    </lineage>
</organism>
<comment type="caution">
    <text evidence="2">The sequence shown here is derived from an EMBL/GenBank/DDBJ whole genome shotgun (WGS) entry which is preliminary data.</text>
</comment>
<dbReference type="Pfam" id="PF04230">
    <property type="entry name" value="PS_pyruv_trans"/>
    <property type="match status" value="1"/>
</dbReference>
<name>C6LDH9_9FIRM</name>
<dbReference type="RefSeq" id="WP_006861382.1">
    <property type="nucleotide sequence ID" value="NZ_ACCL02000006.1"/>
</dbReference>
<dbReference type="AlphaFoldDB" id="C6LDH9"/>
<dbReference type="Proteomes" id="UP000005561">
    <property type="component" value="Unassembled WGS sequence"/>
</dbReference>
<gene>
    <name evidence="2" type="ORF">BRYFOR_06588</name>
</gene>
<evidence type="ECO:0000259" key="1">
    <source>
        <dbReference type="Pfam" id="PF04230"/>
    </source>
</evidence>
<dbReference type="InterPro" id="IPR007345">
    <property type="entry name" value="Polysacch_pyruvyl_Trfase"/>
</dbReference>
<reference evidence="2" key="1">
    <citation type="submission" date="2009-07" db="EMBL/GenBank/DDBJ databases">
        <authorList>
            <person name="Weinstock G."/>
            <person name="Sodergren E."/>
            <person name="Clifton S."/>
            <person name="Fulton L."/>
            <person name="Fulton B."/>
            <person name="Courtney L."/>
            <person name="Fronick C."/>
            <person name="Harrison M."/>
            <person name="Strong C."/>
            <person name="Farmer C."/>
            <person name="Delahaunty K."/>
            <person name="Markovic C."/>
            <person name="Hall O."/>
            <person name="Minx P."/>
            <person name="Tomlinson C."/>
            <person name="Mitreva M."/>
            <person name="Nelson J."/>
            <person name="Hou S."/>
            <person name="Wollam A."/>
            <person name="Pepin K.H."/>
            <person name="Johnson M."/>
            <person name="Bhonagiri V."/>
            <person name="Nash W.E."/>
            <person name="Warren W."/>
            <person name="Chinwalla A."/>
            <person name="Mardis E.R."/>
            <person name="Wilson R.K."/>
        </authorList>
    </citation>
    <scope>NUCLEOTIDE SEQUENCE [LARGE SCALE GENOMIC DNA]</scope>
    <source>
        <strain evidence="2">DSM 14469</strain>
    </source>
</reference>
<dbReference type="eggNOG" id="COG2327">
    <property type="taxonomic scope" value="Bacteria"/>
</dbReference>
<evidence type="ECO:0000313" key="2">
    <source>
        <dbReference type="EMBL" id="EET61413.1"/>
    </source>
</evidence>
<feature type="domain" description="Polysaccharide pyruvyl transferase" evidence="1">
    <location>
        <begin position="17"/>
        <end position="305"/>
    </location>
</feature>
<keyword evidence="3" id="KW-1185">Reference proteome</keyword>
<evidence type="ECO:0000313" key="3">
    <source>
        <dbReference type="Proteomes" id="UP000005561"/>
    </source>
</evidence>
<dbReference type="EMBL" id="ACCL02000006">
    <property type="protein sequence ID" value="EET61413.1"/>
    <property type="molecule type" value="Genomic_DNA"/>
</dbReference>
<dbReference type="STRING" id="168384.SAMN05660368_01535"/>
<dbReference type="OrthoDB" id="9799278at2"/>